<comment type="caution">
    <text evidence="4">The sequence shown here is derived from an EMBL/GenBank/DDBJ whole genome shotgun (WGS) entry which is preliminary data.</text>
</comment>
<keyword evidence="3" id="KW-1133">Transmembrane helix</keyword>
<dbReference type="PANTHER" id="PTHR12993">
    <property type="entry name" value="N-ACETYLGLUCOSAMINYL-PHOSPHATIDYLINOSITOL DE-N-ACETYLASE-RELATED"/>
    <property type="match status" value="1"/>
</dbReference>
<dbReference type="InterPro" id="IPR003737">
    <property type="entry name" value="GlcNAc_PI_deacetylase-related"/>
</dbReference>
<evidence type="ECO:0000313" key="5">
    <source>
        <dbReference type="Proteomes" id="UP001263371"/>
    </source>
</evidence>
<dbReference type="Proteomes" id="UP001263371">
    <property type="component" value="Unassembled WGS sequence"/>
</dbReference>
<keyword evidence="3" id="KW-0812">Transmembrane</keyword>
<feature type="transmembrane region" description="Helical" evidence="3">
    <location>
        <begin position="20"/>
        <end position="42"/>
    </location>
</feature>
<feature type="compositionally biased region" description="Low complexity" evidence="2">
    <location>
        <begin position="53"/>
        <end position="70"/>
    </location>
</feature>
<dbReference type="GO" id="GO:0016787">
    <property type="term" value="F:hydrolase activity"/>
    <property type="evidence" value="ECO:0007669"/>
    <property type="project" value="UniProtKB-KW"/>
</dbReference>
<keyword evidence="1" id="KW-0862">Zinc</keyword>
<dbReference type="Pfam" id="PF02585">
    <property type="entry name" value="PIG-L"/>
    <property type="match status" value="1"/>
</dbReference>
<proteinExistence type="predicted"/>
<dbReference type="RefSeq" id="WP_315993554.1">
    <property type="nucleotide sequence ID" value="NZ_JAWDIS010000001.1"/>
</dbReference>
<dbReference type="SUPFAM" id="SSF102588">
    <property type="entry name" value="LmbE-like"/>
    <property type="match status" value="1"/>
</dbReference>
<gene>
    <name evidence="4" type="ORF">RWH45_03640</name>
</gene>
<dbReference type="EC" id="3.5.1.-" evidence="4"/>
<accession>A0ABU3T4J5</accession>
<keyword evidence="5" id="KW-1185">Reference proteome</keyword>
<keyword evidence="4" id="KW-0378">Hydrolase</keyword>
<evidence type="ECO:0000256" key="3">
    <source>
        <dbReference type="SAM" id="Phobius"/>
    </source>
</evidence>
<sequence length="369" mass="38597">MTRVSPPLTGARREGSAGLIAAIAIAAVLFVAVAAIFAFALLRPAGDPVAIDTTASPTAASPSPSASAPESPAPAPVPTPTPTPTPTPDPPTSPAAQTCDGAPTLLTVWAHPDDDIIFANPTISDAIAAGQCVRTVFLTAGDAGKGMEYVQARELGILRAYNAMRGQEGLWHADDITLDTGLHIRRLSPDGDPRISVAYVRLPDGNITDGGFAATGFATLSKLIDGSIGSLAPVDGGPAITRDQLVASLRELGDAVRPSATLTHIPRGSAFAPGDHPDHSVVGTLVREALSSDVAVAPGIRYFVGYPSENLPRNLDGAVLDRKVDTYRIYTQQDKVIRCADRANCLKTRKFGEWLQRSYPKTEAELQLG</sequence>
<dbReference type="Gene3D" id="3.40.50.10320">
    <property type="entry name" value="LmbE-like"/>
    <property type="match status" value="1"/>
</dbReference>
<feature type="region of interest" description="Disordered" evidence="2">
    <location>
        <begin position="53"/>
        <end position="100"/>
    </location>
</feature>
<evidence type="ECO:0000313" key="4">
    <source>
        <dbReference type="EMBL" id="MDU0366294.1"/>
    </source>
</evidence>
<feature type="compositionally biased region" description="Pro residues" evidence="2">
    <location>
        <begin position="71"/>
        <end position="93"/>
    </location>
</feature>
<protein>
    <submittedName>
        <fullName evidence="4">PIG-L family deacetylase</fullName>
        <ecNumber evidence="4">3.5.1.-</ecNumber>
    </submittedName>
</protein>
<organism evidence="4 5">
    <name type="scientific">Microbacterium galbum</name>
    <dbReference type="NCBI Taxonomy" id="3075994"/>
    <lineage>
        <taxon>Bacteria</taxon>
        <taxon>Bacillati</taxon>
        <taxon>Actinomycetota</taxon>
        <taxon>Actinomycetes</taxon>
        <taxon>Micrococcales</taxon>
        <taxon>Microbacteriaceae</taxon>
        <taxon>Microbacterium</taxon>
    </lineage>
</organism>
<keyword evidence="3" id="KW-0472">Membrane</keyword>
<evidence type="ECO:0000256" key="1">
    <source>
        <dbReference type="ARBA" id="ARBA00022833"/>
    </source>
</evidence>
<dbReference type="EMBL" id="JAWDIS010000001">
    <property type="protein sequence ID" value="MDU0366294.1"/>
    <property type="molecule type" value="Genomic_DNA"/>
</dbReference>
<name>A0ABU3T4J5_9MICO</name>
<dbReference type="PANTHER" id="PTHR12993:SF23">
    <property type="entry name" value="N-ACETYLGLUCOSAMINYLPHOSPHATIDYLINOSITOL DEACETYLASE"/>
    <property type="match status" value="1"/>
</dbReference>
<evidence type="ECO:0000256" key="2">
    <source>
        <dbReference type="SAM" id="MobiDB-lite"/>
    </source>
</evidence>
<dbReference type="InterPro" id="IPR024078">
    <property type="entry name" value="LmbE-like_dom_sf"/>
</dbReference>
<reference evidence="4 5" key="1">
    <citation type="submission" date="2023-09" db="EMBL/GenBank/DDBJ databases">
        <title>Microbacterium fusihabitans sp. nov., Microbacterium phycihabitans sp. nov., and Microbacterium cervinum sp. nov., isolated from dried seaweeds of beach.</title>
        <authorList>
            <person name="Lee S.D."/>
        </authorList>
    </citation>
    <scope>NUCLEOTIDE SEQUENCE [LARGE SCALE GENOMIC DNA]</scope>
    <source>
        <strain evidence="4 5">KSW4-17</strain>
    </source>
</reference>